<feature type="compositionally biased region" description="Polar residues" evidence="1">
    <location>
        <begin position="240"/>
        <end position="249"/>
    </location>
</feature>
<dbReference type="Proteomes" id="UP001175261">
    <property type="component" value="Unassembled WGS sequence"/>
</dbReference>
<dbReference type="PANTHER" id="PTHR38049">
    <property type="entry name" value="RICIN B LECTIN DOMAIN-CONTAINING PROTEIN"/>
    <property type="match status" value="1"/>
</dbReference>
<gene>
    <name evidence="2" type="ORF">NLU13_1421</name>
</gene>
<reference evidence="2" key="1">
    <citation type="submission" date="2022-10" db="EMBL/GenBank/DDBJ databases">
        <title>Determination and structural analysis of whole genome sequence of Sarocladium strictum F4-1.</title>
        <authorList>
            <person name="Hu L."/>
            <person name="Jiang Y."/>
        </authorList>
    </citation>
    <scope>NUCLEOTIDE SEQUENCE</scope>
    <source>
        <strain evidence="2">F4-1</strain>
    </source>
</reference>
<feature type="compositionally biased region" description="Acidic residues" evidence="1">
    <location>
        <begin position="379"/>
        <end position="391"/>
    </location>
</feature>
<protein>
    <submittedName>
        <fullName evidence="2">Uncharacterized protein</fullName>
    </submittedName>
</protein>
<accession>A0AA39LC79</accession>
<dbReference type="EMBL" id="JAPDFR010000001">
    <property type="protein sequence ID" value="KAK0391923.1"/>
    <property type="molecule type" value="Genomic_DNA"/>
</dbReference>
<organism evidence="2 3">
    <name type="scientific">Sarocladium strictum</name>
    <name type="common">Black bundle disease fungus</name>
    <name type="synonym">Acremonium strictum</name>
    <dbReference type="NCBI Taxonomy" id="5046"/>
    <lineage>
        <taxon>Eukaryota</taxon>
        <taxon>Fungi</taxon>
        <taxon>Dikarya</taxon>
        <taxon>Ascomycota</taxon>
        <taxon>Pezizomycotina</taxon>
        <taxon>Sordariomycetes</taxon>
        <taxon>Hypocreomycetidae</taxon>
        <taxon>Hypocreales</taxon>
        <taxon>Sarocladiaceae</taxon>
        <taxon>Sarocladium</taxon>
    </lineage>
</organism>
<comment type="caution">
    <text evidence="2">The sequence shown here is derived from an EMBL/GenBank/DDBJ whole genome shotgun (WGS) entry which is preliminary data.</text>
</comment>
<name>A0AA39LC79_SARSR</name>
<evidence type="ECO:0000313" key="3">
    <source>
        <dbReference type="Proteomes" id="UP001175261"/>
    </source>
</evidence>
<proteinExistence type="predicted"/>
<dbReference type="PANTHER" id="PTHR38049:SF2">
    <property type="entry name" value="RICIN B LECTIN DOMAIN-CONTAINING PROTEIN"/>
    <property type="match status" value="1"/>
</dbReference>
<feature type="compositionally biased region" description="Basic and acidic residues" evidence="1">
    <location>
        <begin position="314"/>
        <end position="331"/>
    </location>
</feature>
<feature type="compositionally biased region" description="Low complexity" evidence="1">
    <location>
        <begin position="225"/>
        <end position="239"/>
    </location>
</feature>
<dbReference type="AlphaFoldDB" id="A0AA39LC79"/>
<evidence type="ECO:0000256" key="1">
    <source>
        <dbReference type="SAM" id="MobiDB-lite"/>
    </source>
</evidence>
<sequence length="391" mass="43576">MCDPVFQAKRFAGIHIDAETDMLSITFITGFATVFGTAEGIRAAQAKSRREEHRSRKNNLIVHVPKSSQFSPILEGRSVVLSGDRLFIDTGTAHDQPFGHPFEGYYLPYPDTRYSGLVSSITHEAPIMNWIYVDRQTYQIKFGNRMASEGHFTGPWDCTRQDRRLVFGGWEGFCAVYENGLWGLYFDVDGDHLKSKLGDDTHVILDIDLVRRELRTARPQAAAEAEAAAAAAAAKEAAANSPSEKPTTGESREPSQPRYGSTTDAARGGGERSQPAKRNSDECQLEEVIDQYAVNRDDDDTRSDSQLSGITFTGEERLTDSDSRRTDDDGIRVYPSPPPEEEEASRALTVYSGSRDSDPGWTSSVYSEDSRPRYSYQPSEEEVDELREDVD</sequence>
<keyword evidence="3" id="KW-1185">Reference proteome</keyword>
<feature type="region of interest" description="Disordered" evidence="1">
    <location>
        <begin position="225"/>
        <end position="391"/>
    </location>
</feature>
<evidence type="ECO:0000313" key="2">
    <source>
        <dbReference type="EMBL" id="KAK0391923.1"/>
    </source>
</evidence>